<name>A0A4U9U059_SERFO</name>
<dbReference type="EC" id="3.6.3.17" evidence="9"/>
<accession>A0A4U9U059</accession>
<keyword evidence="7" id="KW-1278">Translocase</keyword>
<gene>
    <name evidence="9" type="primary">rbsA_2</name>
    <name evidence="9" type="ORF">NCTC12965_01453</name>
</gene>
<keyword evidence="9" id="KW-0378">Hydrolase</keyword>
<keyword evidence="6 9" id="KW-0067">ATP-binding</keyword>
<evidence type="ECO:0000313" key="9">
    <source>
        <dbReference type="EMBL" id="VTR22174.1"/>
    </source>
</evidence>
<dbReference type="InterPro" id="IPR050107">
    <property type="entry name" value="ABC_carbohydrate_import_ATPase"/>
</dbReference>
<dbReference type="PANTHER" id="PTHR43790:SF1">
    <property type="entry name" value="XYLOSE IMPORT ATP-BINDING PROTEIN XYLG"/>
    <property type="match status" value="1"/>
</dbReference>
<keyword evidence="4" id="KW-0677">Repeat</keyword>
<dbReference type="EMBL" id="CABEEZ010000027">
    <property type="protein sequence ID" value="VTR22174.1"/>
    <property type="molecule type" value="Genomic_DNA"/>
</dbReference>
<dbReference type="GO" id="GO:0016787">
    <property type="term" value="F:hydrolase activity"/>
    <property type="evidence" value="ECO:0007669"/>
    <property type="project" value="UniProtKB-KW"/>
</dbReference>
<evidence type="ECO:0000256" key="7">
    <source>
        <dbReference type="ARBA" id="ARBA00022967"/>
    </source>
</evidence>
<dbReference type="SUPFAM" id="SSF52540">
    <property type="entry name" value="P-loop containing nucleoside triphosphate hydrolases"/>
    <property type="match status" value="1"/>
</dbReference>
<dbReference type="Gene3D" id="3.40.50.300">
    <property type="entry name" value="P-loop containing nucleotide triphosphate hydrolases"/>
    <property type="match status" value="1"/>
</dbReference>
<evidence type="ECO:0000256" key="3">
    <source>
        <dbReference type="ARBA" id="ARBA00022597"/>
    </source>
</evidence>
<sequence length="107" mass="12187">MPPLLLDGKTYSTLTPIESVRLGIQVIYQDLSLFPNLTVAENIAMNHYHHQMWVNKRQMRETAERVINSIDAHLNLDELVENLSIAQKPISRYLPCTGTRCSPHCDG</sequence>
<keyword evidence="5" id="KW-0547">Nucleotide-binding</keyword>
<protein>
    <submittedName>
        <fullName evidence="9">Ribose import ATP-binding protein RbsA</fullName>
        <ecNumber evidence="9">3.6.3.17</ecNumber>
    </submittedName>
</protein>
<keyword evidence="1" id="KW-0813">Transport</keyword>
<dbReference type="PANTHER" id="PTHR43790">
    <property type="entry name" value="CARBOHYDRATE TRANSPORT ATP-BINDING PROTEIN MG119-RELATED"/>
    <property type="match status" value="1"/>
</dbReference>
<evidence type="ECO:0000256" key="2">
    <source>
        <dbReference type="ARBA" id="ARBA00022475"/>
    </source>
</evidence>
<evidence type="ECO:0000256" key="4">
    <source>
        <dbReference type="ARBA" id="ARBA00022737"/>
    </source>
</evidence>
<dbReference type="GO" id="GO:0005524">
    <property type="term" value="F:ATP binding"/>
    <property type="evidence" value="ECO:0007669"/>
    <property type="project" value="UniProtKB-KW"/>
</dbReference>
<proteinExistence type="predicted"/>
<evidence type="ECO:0000256" key="5">
    <source>
        <dbReference type="ARBA" id="ARBA00022741"/>
    </source>
</evidence>
<evidence type="ECO:0000256" key="6">
    <source>
        <dbReference type="ARBA" id="ARBA00022840"/>
    </source>
</evidence>
<keyword evidence="8" id="KW-0472">Membrane</keyword>
<keyword evidence="2" id="KW-1003">Cell membrane</keyword>
<keyword evidence="3" id="KW-0762">Sugar transport</keyword>
<evidence type="ECO:0000256" key="1">
    <source>
        <dbReference type="ARBA" id="ARBA00022448"/>
    </source>
</evidence>
<reference evidence="9" key="1">
    <citation type="submission" date="2019-05" db="EMBL/GenBank/DDBJ databases">
        <authorList>
            <consortium name="Pathogen Informatics"/>
        </authorList>
    </citation>
    <scope>NUCLEOTIDE SEQUENCE [LARGE SCALE GENOMIC DNA]</scope>
    <source>
        <strain evidence="9">NCTC12965</strain>
    </source>
</reference>
<dbReference type="AlphaFoldDB" id="A0A4U9U059"/>
<organism evidence="9">
    <name type="scientific">Serratia fonticola</name>
    <dbReference type="NCBI Taxonomy" id="47917"/>
    <lineage>
        <taxon>Bacteria</taxon>
        <taxon>Pseudomonadati</taxon>
        <taxon>Pseudomonadota</taxon>
        <taxon>Gammaproteobacteria</taxon>
        <taxon>Enterobacterales</taxon>
        <taxon>Yersiniaceae</taxon>
        <taxon>Serratia</taxon>
    </lineage>
</organism>
<evidence type="ECO:0000256" key="8">
    <source>
        <dbReference type="ARBA" id="ARBA00023136"/>
    </source>
</evidence>
<dbReference type="InterPro" id="IPR027417">
    <property type="entry name" value="P-loop_NTPase"/>
</dbReference>